<evidence type="ECO:0000313" key="2">
    <source>
        <dbReference type="EMBL" id="RZB91970.1"/>
    </source>
</evidence>
<name>A0A445J0S0_GLYSO</name>
<proteinExistence type="predicted"/>
<evidence type="ECO:0000256" key="1">
    <source>
        <dbReference type="SAM" id="Phobius"/>
    </source>
</evidence>
<keyword evidence="3" id="KW-1185">Reference proteome</keyword>
<gene>
    <name evidence="2" type="ORF">D0Y65_024114</name>
</gene>
<protein>
    <submittedName>
        <fullName evidence="2">Uncharacterized protein</fullName>
    </submittedName>
</protein>
<reference evidence="2 3" key="1">
    <citation type="submission" date="2018-09" db="EMBL/GenBank/DDBJ databases">
        <title>A high-quality reference genome of wild soybean provides a powerful tool to mine soybean genomes.</title>
        <authorList>
            <person name="Xie M."/>
            <person name="Chung C.Y.L."/>
            <person name="Li M.-W."/>
            <person name="Wong F.-L."/>
            <person name="Chan T.-F."/>
            <person name="Lam H.-M."/>
        </authorList>
    </citation>
    <scope>NUCLEOTIDE SEQUENCE [LARGE SCALE GENOMIC DNA]</scope>
    <source>
        <strain evidence="3">cv. W05</strain>
        <tissue evidence="2">Hypocotyl of etiolated seedlings</tissue>
    </source>
</reference>
<dbReference type="EMBL" id="QZWG01000009">
    <property type="protein sequence ID" value="RZB91970.1"/>
    <property type="molecule type" value="Genomic_DNA"/>
</dbReference>
<sequence>MRKNNEVQEVVVITPRQEEIQGSGGHIRNSKDGIWWPVTKTLPRSTAVLLFPVVLIIAALAYTRTLDTHRHVAEFLSNR</sequence>
<keyword evidence="1" id="KW-0812">Transmembrane</keyword>
<dbReference type="Proteomes" id="UP000289340">
    <property type="component" value="Chromosome 9"/>
</dbReference>
<dbReference type="AlphaFoldDB" id="A0A445J0S0"/>
<organism evidence="2 3">
    <name type="scientific">Glycine soja</name>
    <name type="common">Wild soybean</name>
    <dbReference type="NCBI Taxonomy" id="3848"/>
    <lineage>
        <taxon>Eukaryota</taxon>
        <taxon>Viridiplantae</taxon>
        <taxon>Streptophyta</taxon>
        <taxon>Embryophyta</taxon>
        <taxon>Tracheophyta</taxon>
        <taxon>Spermatophyta</taxon>
        <taxon>Magnoliopsida</taxon>
        <taxon>eudicotyledons</taxon>
        <taxon>Gunneridae</taxon>
        <taxon>Pentapetalae</taxon>
        <taxon>rosids</taxon>
        <taxon>fabids</taxon>
        <taxon>Fabales</taxon>
        <taxon>Fabaceae</taxon>
        <taxon>Papilionoideae</taxon>
        <taxon>50 kb inversion clade</taxon>
        <taxon>NPAAA clade</taxon>
        <taxon>indigoferoid/millettioid clade</taxon>
        <taxon>Phaseoleae</taxon>
        <taxon>Glycine</taxon>
        <taxon>Glycine subgen. Soja</taxon>
    </lineage>
</organism>
<accession>A0A445J0S0</accession>
<keyword evidence="1" id="KW-0472">Membrane</keyword>
<evidence type="ECO:0000313" key="3">
    <source>
        <dbReference type="Proteomes" id="UP000289340"/>
    </source>
</evidence>
<feature type="transmembrane region" description="Helical" evidence="1">
    <location>
        <begin position="45"/>
        <end position="62"/>
    </location>
</feature>
<keyword evidence="1" id="KW-1133">Transmembrane helix</keyword>
<comment type="caution">
    <text evidence="2">The sequence shown here is derived from an EMBL/GenBank/DDBJ whole genome shotgun (WGS) entry which is preliminary data.</text>
</comment>
<dbReference type="EMBL" id="QZWG01000009">
    <property type="protein sequence ID" value="RZB91971.1"/>
    <property type="molecule type" value="Genomic_DNA"/>
</dbReference>